<comment type="cofactor">
    <cofactor evidence="1 6">
        <name>(R)-lipoate</name>
        <dbReference type="ChEBI" id="CHEBI:83088"/>
    </cofactor>
</comment>
<evidence type="ECO:0000256" key="4">
    <source>
        <dbReference type="ARBA" id="ARBA00022823"/>
    </source>
</evidence>
<dbReference type="PANTHER" id="PTHR43178:SF5">
    <property type="entry name" value="LIPOAMIDE ACYLTRANSFERASE COMPONENT OF BRANCHED-CHAIN ALPHA-KETO ACID DEHYDROGENASE COMPLEX, MITOCHONDRIAL"/>
    <property type="match status" value="1"/>
</dbReference>
<dbReference type="PANTHER" id="PTHR43178">
    <property type="entry name" value="DIHYDROLIPOAMIDE ACETYLTRANSFERASE COMPONENT OF PYRUVATE DEHYDROGENASE COMPLEX"/>
    <property type="match status" value="1"/>
</dbReference>
<comment type="similarity">
    <text evidence="2 6">Belongs to the 2-oxoacid dehydrogenase family.</text>
</comment>
<dbReference type="FunFam" id="3.30.559.10:FF:000007">
    <property type="entry name" value="Dihydrolipoamide acetyltransferase component of pyruvate dehydrogenase complex"/>
    <property type="match status" value="1"/>
</dbReference>
<dbReference type="GO" id="GO:0031405">
    <property type="term" value="F:lipoic acid binding"/>
    <property type="evidence" value="ECO:0007669"/>
    <property type="project" value="TreeGrafter"/>
</dbReference>
<evidence type="ECO:0000256" key="3">
    <source>
        <dbReference type="ARBA" id="ARBA00022679"/>
    </source>
</evidence>
<dbReference type="SUPFAM" id="SSF47005">
    <property type="entry name" value="Peripheral subunit-binding domain of 2-oxo acid dehydrogenase complex"/>
    <property type="match status" value="1"/>
</dbReference>
<dbReference type="EC" id="2.3.1.-" evidence="6"/>
<dbReference type="Gene3D" id="4.10.320.10">
    <property type="entry name" value="E3-binding domain"/>
    <property type="match status" value="2"/>
</dbReference>
<dbReference type="Pfam" id="PF02817">
    <property type="entry name" value="E3_binding"/>
    <property type="match status" value="2"/>
</dbReference>
<dbReference type="InterPro" id="IPR011053">
    <property type="entry name" value="Single_hybrid_motif"/>
</dbReference>
<evidence type="ECO:0000313" key="9">
    <source>
        <dbReference type="EMBL" id="AOT72504.1"/>
    </source>
</evidence>
<dbReference type="InterPro" id="IPR004167">
    <property type="entry name" value="PSBD"/>
</dbReference>
<dbReference type="InterPro" id="IPR001078">
    <property type="entry name" value="2-oxoacid_DH_actylTfrase"/>
</dbReference>
<dbReference type="PROSITE" id="PS50968">
    <property type="entry name" value="BIOTINYL_LIPOYL"/>
    <property type="match status" value="1"/>
</dbReference>
<feature type="domain" description="Peripheral subunit-binding (PSBD)" evidence="8">
    <location>
        <begin position="122"/>
        <end position="159"/>
    </location>
</feature>
<evidence type="ECO:0000256" key="6">
    <source>
        <dbReference type="RuleBase" id="RU003423"/>
    </source>
</evidence>
<dbReference type="RefSeq" id="WP_069980813.1">
    <property type="nucleotide sequence ID" value="NZ_CP017269.1"/>
</dbReference>
<dbReference type="InterPro" id="IPR036625">
    <property type="entry name" value="E3-bd_dom_sf"/>
</dbReference>
<evidence type="ECO:0000256" key="2">
    <source>
        <dbReference type="ARBA" id="ARBA00007317"/>
    </source>
</evidence>
<reference evidence="9 10" key="1">
    <citation type="submission" date="2016-09" db="EMBL/GenBank/DDBJ databases">
        <title>Genomic analysis reveals versatility of anaerobic energy metabolism of Geosporobacter ferrireducens IRF9 of phylum Firmicutes.</title>
        <authorList>
            <person name="Kim S.-J."/>
        </authorList>
    </citation>
    <scope>NUCLEOTIDE SEQUENCE [LARGE SCALE GENOMIC DNA]</scope>
    <source>
        <strain evidence="9 10">IRF9</strain>
    </source>
</reference>
<dbReference type="InterPro" id="IPR000089">
    <property type="entry name" value="Biotin_lipoyl"/>
</dbReference>
<dbReference type="InterPro" id="IPR050743">
    <property type="entry name" value="2-oxoacid_DH_E2_comp"/>
</dbReference>
<evidence type="ECO:0000259" key="7">
    <source>
        <dbReference type="PROSITE" id="PS50968"/>
    </source>
</evidence>
<dbReference type="KEGG" id="gfe:Gferi_24895"/>
<dbReference type="OrthoDB" id="9805770at2"/>
<dbReference type="GO" id="GO:0016407">
    <property type="term" value="F:acetyltransferase activity"/>
    <property type="evidence" value="ECO:0007669"/>
    <property type="project" value="TreeGrafter"/>
</dbReference>
<keyword evidence="10" id="KW-1185">Reference proteome</keyword>
<name>A0A1D8GNU0_9FIRM</name>
<evidence type="ECO:0000259" key="8">
    <source>
        <dbReference type="PROSITE" id="PS51826"/>
    </source>
</evidence>
<keyword evidence="4 6" id="KW-0450">Lipoyl</keyword>
<sequence length="435" mass="47748">MAHVVTMPKLGLTMKEGKLTKWHKKEGDPVNAGEALFDVATDKLTNEVQAVESGILRKVLAAEWEVIECLKPVAIIAGADEDITHLLGDSDQKANENNKRVNNDGVMEKITADKPKDGGRIKVSPVAKKMAEENNIDLSLVRATGPNGRITLEDVENYMKNLSKEPKASPMAAKIADALNVDLKEIKKDSRIMKEDVYHYLKDKAVTASEEPGERRVPMSQMRQVIAGRMSDSWSISPVVTYDIKVDVTRLNEIRNQLKDICKVTFTDLLIKIIATALLEFPYINSRIDNNEICIRNYANIGVAVALEGGLVVPVVKYANTKGLKQISEEVKTLAQKARDNELSQDDVTGGTFTITNLGMYGIESFSPIINQPEVAILGVNAVTETPVVENGEIMIKPLMNLSLTADHRVVDGAVAAQFLAKVKACVEKPAMLFL</sequence>
<dbReference type="PROSITE" id="PS51826">
    <property type="entry name" value="PSBD"/>
    <property type="match status" value="1"/>
</dbReference>
<dbReference type="GO" id="GO:0005737">
    <property type="term" value="C:cytoplasm"/>
    <property type="evidence" value="ECO:0007669"/>
    <property type="project" value="TreeGrafter"/>
</dbReference>
<dbReference type="SUPFAM" id="SSF51230">
    <property type="entry name" value="Single hybrid motif"/>
    <property type="match status" value="1"/>
</dbReference>
<dbReference type="Pfam" id="PF00198">
    <property type="entry name" value="2-oxoacid_dh"/>
    <property type="match status" value="1"/>
</dbReference>
<protein>
    <recommendedName>
        <fullName evidence="6">Dihydrolipoamide acetyltransferase component of pyruvate dehydrogenase complex</fullName>
        <ecNumber evidence="6">2.3.1.-</ecNumber>
    </recommendedName>
</protein>
<dbReference type="Proteomes" id="UP000095743">
    <property type="component" value="Chromosome"/>
</dbReference>
<dbReference type="EMBL" id="CP017269">
    <property type="protein sequence ID" value="AOT72504.1"/>
    <property type="molecule type" value="Genomic_DNA"/>
</dbReference>
<dbReference type="Gene3D" id="2.40.50.100">
    <property type="match status" value="1"/>
</dbReference>
<organism evidence="9 10">
    <name type="scientific">Geosporobacter ferrireducens</name>
    <dbReference type="NCBI Taxonomy" id="1424294"/>
    <lineage>
        <taxon>Bacteria</taxon>
        <taxon>Bacillati</taxon>
        <taxon>Bacillota</taxon>
        <taxon>Clostridia</taxon>
        <taxon>Peptostreptococcales</taxon>
        <taxon>Thermotaleaceae</taxon>
        <taxon>Geosporobacter</taxon>
    </lineage>
</organism>
<gene>
    <name evidence="9" type="ORF">Gferi_24895</name>
</gene>
<dbReference type="AlphaFoldDB" id="A0A1D8GNU0"/>
<dbReference type="InterPro" id="IPR023213">
    <property type="entry name" value="CAT-like_dom_sf"/>
</dbReference>
<dbReference type="Pfam" id="PF00364">
    <property type="entry name" value="Biotin_lipoyl"/>
    <property type="match status" value="1"/>
</dbReference>
<evidence type="ECO:0000256" key="1">
    <source>
        <dbReference type="ARBA" id="ARBA00001938"/>
    </source>
</evidence>
<dbReference type="Gene3D" id="3.30.559.10">
    <property type="entry name" value="Chloramphenicol acetyltransferase-like domain"/>
    <property type="match status" value="1"/>
</dbReference>
<keyword evidence="5 6" id="KW-0012">Acyltransferase</keyword>
<dbReference type="CDD" id="cd06849">
    <property type="entry name" value="lipoyl_domain"/>
    <property type="match status" value="1"/>
</dbReference>
<dbReference type="SUPFAM" id="SSF52777">
    <property type="entry name" value="CoA-dependent acyltransferases"/>
    <property type="match status" value="1"/>
</dbReference>
<accession>A0A1D8GNU0</accession>
<evidence type="ECO:0000313" key="10">
    <source>
        <dbReference type="Proteomes" id="UP000095743"/>
    </source>
</evidence>
<proteinExistence type="inferred from homology"/>
<feature type="domain" description="Lipoyl-binding" evidence="7">
    <location>
        <begin position="2"/>
        <end position="77"/>
    </location>
</feature>
<dbReference type="STRING" id="1424294.Gferi_24895"/>
<evidence type="ECO:0000256" key="5">
    <source>
        <dbReference type="ARBA" id="ARBA00023315"/>
    </source>
</evidence>
<keyword evidence="3 6" id="KW-0808">Transferase</keyword>